<protein>
    <submittedName>
        <fullName evidence="2">Gp80</fullName>
    </submittedName>
</protein>
<keyword evidence="1" id="KW-0472">Membrane</keyword>
<dbReference type="RefSeq" id="YP_009016261.1">
    <property type="nucleotide sequence ID" value="NC_023722.1"/>
</dbReference>
<dbReference type="KEGG" id="vg:18564191"/>
<keyword evidence="1" id="KW-1133">Transmembrane helix</keyword>
<sequence length="38" mass="4009">MTRPEPRRADPVLVLLGILVTTVLLVSLPVLDAVLNGG</sequence>
<reference evidence="2 3" key="1">
    <citation type="journal article" date="2011" name="Appl. Environ. Microbiol.">
        <title>Genomic and functional analyses of Rhodococcus equi phages ReqiPepy6, ReqiPoco6, ReqiPine5, and ReqiDocB7.</title>
        <authorList>
            <person name="Summer E.J."/>
            <person name="Liu M."/>
            <person name="Gill J.J."/>
            <person name="Grant M."/>
            <person name="Chan-Cortes T.N."/>
            <person name="Ferguson L."/>
            <person name="Janes C."/>
            <person name="Lange K."/>
            <person name="Bertoli M."/>
            <person name="Moore C."/>
            <person name="Orchard R.C."/>
            <person name="Cohen N."/>
            <person name="Young R."/>
        </authorList>
    </citation>
    <scope>NUCLEOTIDE SEQUENCE [LARGE SCALE GENOMIC DNA]</scope>
</reference>
<gene>
    <name evidence="2" type="ORF">ReqiPine5gene80</name>
</gene>
<evidence type="ECO:0000313" key="3">
    <source>
        <dbReference type="Proteomes" id="UP000001504"/>
    </source>
</evidence>
<dbReference type="EMBL" id="GU580943">
    <property type="protein sequence ID" value="ADD81185.1"/>
    <property type="molecule type" value="Genomic_DNA"/>
</dbReference>
<name>D4P855_9CAUD</name>
<proteinExistence type="predicted"/>
<keyword evidence="3" id="KW-1185">Reference proteome</keyword>
<feature type="transmembrane region" description="Helical" evidence="1">
    <location>
        <begin position="12"/>
        <end position="31"/>
    </location>
</feature>
<evidence type="ECO:0000256" key="1">
    <source>
        <dbReference type="SAM" id="Phobius"/>
    </source>
</evidence>
<accession>D4P855</accession>
<dbReference type="GeneID" id="18564191"/>
<evidence type="ECO:0000313" key="2">
    <source>
        <dbReference type="EMBL" id="ADD81185.1"/>
    </source>
</evidence>
<dbReference type="Proteomes" id="UP000001504">
    <property type="component" value="Segment"/>
</dbReference>
<organism evidence="2 3">
    <name type="scientific">Rhodococcus phage ReqiPine5</name>
    <dbReference type="NCBI Taxonomy" id="691963"/>
    <lineage>
        <taxon>Viruses</taxon>
        <taxon>Duplodnaviria</taxon>
        <taxon>Heunggongvirae</taxon>
        <taxon>Uroviricota</taxon>
        <taxon>Caudoviricetes</taxon>
        <taxon>Caudoviricetes incertae sedis</taxon>
        <taxon>Reqipinevirus</taxon>
        <taxon>Reqipinevirus reqipine5</taxon>
    </lineage>
</organism>
<keyword evidence="1" id="KW-0812">Transmembrane</keyword>